<dbReference type="SUPFAM" id="SSF143517">
    <property type="entry name" value="TRCF domain-like"/>
    <property type="match status" value="1"/>
</dbReference>
<dbReference type="Pfam" id="PF02559">
    <property type="entry name" value="CarD_TRCF_RID"/>
    <property type="match status" value="1"/>
</dbReference>
<dbReference type="AlphaFoldDB" id="A0A7W7Y2S4"/>
<comment type="similarity">
    <text evidence="9">In the N-terminal section; belongs to the UvrB family.</text>
</comment>
<comment type="function">
    <text evidence="9">Couples transcription and DNA repair by recognizing RNA polymerase (RNAP) stalled at DNA lesions. Mediates ATP-dependent release of RNAP and its truncated transcript from the DNA, and recruitment of nucleotide excision repair machinery to the damaged site.</text>
</comment>
<dbReference type="Gene3D" id="2.40.10.170">
    <property type="match status" value="1"/>
</dbReference>
<dbReference type="InterPro" id="IPR027417">
    <property type="entry name" value="P-loop_NTPase"/>
</dbReference>
<dbReference type="PANTHER" id="PTHR47964">
    <property type="entry name" value="ATP-DEPENDENT DNA HELICASE HOMOLOG RECG, CHLOROPLASTIC"/>
    <property type="match status" value="1"/>
</dbReference>
<dbReference type="SMART" id="SM00982">
    <property type="entry name" value="TRCF"/>
    <property type="match status" value="1"/>
</dbReference>
<dbReference type="SUPFAM" id="SSF52540">
    <property type="entry name" value="P-loop containing nucleoside triphosphate hydrolases"/>
    <property type="match status" value="3"/>
</dbReference>
<dbReference type="GO" id="GO:0016787">
    <property type="term" value="F:hydrolase activity"/>
    <property type="evidence" value="ECO:0007669"/>
    <property type="project" value="UniProtKB-KW"/>
</dbReference>
<evidence type="ECO:0000256" key="3">
    <source>
        <dbReference type="ARBA" id="ARBA00022763"/>
    </source>
</evidence>
<organism evidence="12 13">
    <name type="scientific">Desulfurispira natronophila</name>
    <dbReference type="NCBI Taxonomy" id="682562"/>
    <lineage>
        <taxon>Bacteria</taxon>
        <taxon>Pseudomonadati</taxon>
        <taxon>Chrysiogenota</taxon>
        <taxon>Chrysiogenia</taxon>
        <taxon>Chrysiogenales</taxon>
        <taxon>Chrysiogenaceae</taxon>
        <taxon>Desulfurispira</taxon>
    </lineage>
</organism>
<dbReference type="InterPro" id="IPR003711">
    <property type="entry name" value="CarD-like/TRCF_RID"/>
</dbReference>
<keyword evidence="5 12" id="KW-0347">Helicase</keyword>
<dbReference type="Pfam" id="PF03461">
    <property type="entry name" value="TRCF"/>
    <property type="match status" value="1"/>
</dbReference>
<evidence type="ECO:0000256" key="7">
    <source>
        <dbReference type="ARBA" id="ARBA00023125"/>
    </source>
</evidence>
<dbReference type="Gene3D" id="3.30.2060.10">
    <property type="entry name" value="Penicillin-binding protein 1b domain"/>
    <property type="match status" value="1"/>
</dbReference>
<dbReference type="Gene3D" id="3.40.50.300">
    <property type="entry name" value="P-loop containing nucleotide triphosphate hydrolases"/>
    <property type="match status" value="2"/>
</dbReference>
<dbReference type="CDD" id="cd17991">
    <property type="entry name" value="DEXHc_TRCF"/>
    <property type="match status" value="1"/>
</dbReference>
<evidence type="ECO:0000313" key="13">
    <source>
        <dbReference type="Proteomes" id="UP000528322"/>
    </source>
</evidence>
<keyword evidence="13" id="KW-1185">Reference proteome</keyword>
<dbReference type="GO" id="GO:0006355">
    <property type="term" value="P:regulation of DNA-templated transcription"/>
    <property type="evidence" value="ECO:0007669"/>
    <property type="project" value="UniProtKB-UniRule"/>
</dbReference>
<dbReference type="PROSITE" id="PS51192">
    <property type="entry name" value="HELICASE_ATP_BIND_1"/>
    <property type="match status" value="1"/>
</dbReference>
<dbReference type="InterPro" id="IPR005118">
    <property type="entry name" value="TRCF_C"/>
</dbReference>
<dbReference type="GO" id="GO:0003684">
    <property type="term" value="F:damaged DNA binding"/>
    <property type="evidence" value="ECO:0007669"/>
    <property type="project" value="InterPro"/>
</dbReference>
<keyword evidence="3 9" id="KW-0227">DNA damage</keyword>
<dbReference type="EC" id="3.6.4.-" evidence="9"/>
<dbReference type="GO" id="GO:0003678">
    <property type="term" value="F:DNA helicase activity"/>
    <property type="evidence" value="ECO:0007669"/>
    <property type="project" value="TreeGrafter"/>
</dbReference>
<dbReference type="InterPro" id="IPR014001">
    <property type="entry name" value="Helicase_ATP-bd"/>
</dbReference>
<evidence type="ECO:0000256" key="4">
    <source>
        <dbReference type="ARBA" id="ARBA00022801"/>
    </source>
</evidence>
<evidence type="ECO:0000256" key="8">
    <source>
        <dbReference type="ARBA" id="ARBA00023204"/>
    </source>
</evidence>
<keyword evidence="1 9" id="KW-0963">Cytoplasm</keyword>
<dbReference type="GO" id="GO:0005737">
    <property type="term" value="C:cytoplasm"/>
    <property type="evidence" value="ECO:0007669"/>
    <property type="project" value="UniProtKB-SubCell"/>
</dbReference>
<keyword evidence="4 9" id="KW-0378">Hydrolase</keyword>
<keyword evidence="8 9" id="KW-0234">DNA repair</keyword>
<comment type="subcellular location">
    <subcellularLocation>
        <location evidence="9">Cytoplasm</location>
    </subcellularLocation>
</comment>
<keyword evidence="7 9" id="KW-0238">DNA-binding</keyword>
<evidence type="ECO:0000256" key="5">
    <source>
        <dbReference type="ARBA" id="ARBA00022806"/>
    </source>
</evidence>
<evidence type="ECO:0000256" key="6">
    <source>
        <dbReference type="ARBA" id="ARBA00022840"/>
    </source>
</evidence>
<dbReference type="SMART" id="SM00490">
    <property type="entry name" value="HELICc"/>
    <property type="match status" value="1"/>
</dbReference>
<protein>
    <recommendedName>
        <fullName evidence="9">Transcription-repair-coupling factor</fullName>
        <shortName evidence="9">TRCF</shortName>
        <ecNumber evidence="9">3.6.4.-</ecNumber>
    </recommendedName>
</protein>
<dbReference type="InterPro" id="IPR001650">
    <property type="entry name" value="Helicase_C-like"/>
</dbReference>
<proteinExistence type="inferred from homology"/>
<dbReference type="Gene3D" id="3.90.1150.50">
    <property type="entry name" value="Transcription-repair-coupling factor, D7 domain"/>
    <property type="match status" value="1"/>
</dbReference>
<dbReference type="Pfam" id="PF00270">
    <property type="entry name" value="DEAD"/>
    <property type="match status" value="1"/>
</dbReference>
<gene>
    <name evidence="9" type="primary">mfd</name>
    <name evidence="12" type="ORF">HNR37_000277</name>
</gene>
<accession>A0A7W7Y2S4</accession>
<dbReference type="PROSITE" id="PS51194">
    <property type="entry name" value="HELICASE_CTER"/>
    <property type="match status" value="1"/>
</dbReference>
<name>A0A7W7Y2S4_9BACT</name>
<evidence type="ECO:0000259" key="11">
    <source>
        <dbReference type="PROSITE" id="PS51194"/>
    </source>
</evidence>
<dbReference type="EMBL" id="JACHID010000001">
    <property type="protein sequence ID" value="MBB5020974.1"/>
    <property type="molecule type" value="Genomic_DNA"/>
</dbReference>
<dbReference type="Pfam" id="PF17757">
    <property type="entry name" value="UvrB_inter"/>
    <property type="match status" value="1"/>
</dbReference>
<evidence type="ECO:0000256" key="9">
    <source>
        <dbReference type="HAMAP-Rule" id="MF_00969"/>
    </source>
</evidence>
<keyword evidence="6 9" id="KW-0067">ATP-binding</keyword>
<dbReference type="SUPFAM" id="SSF141259">
    <property type="entry name" value="CarD-like"/>
    <property type="match status" value="1"/>
</dbReference>
<dbReference type="GO" id="GO:0000716">
    <property type="term" value="P:transcription-coupled nucleotide-excision repair, DNA damage recognition"/>
    <property type="evidence" value="ECO:0007669"/>
    <property type="project" value="UniProtKB-UniRule"/>
</dbReference>
<feature type="domain" description="Helicase C-terminal" evidence="11">
    <location>
        <begin position="708"/>
        <end position="874"/>
    </location>
</feature>
<dbReference type="InterPro" id="IPR037235">
    <property type="entry name" value="TRCF-like_C_D7"/>
</dbReference>
<evidence type="ECO:0000313" key="12">
    <source>
        <dbReference type="EMBL" id="MBB5020974.1"/>
    </source>
</evidence>
<dbReference type="HAMAP" id="MF_00969">
    <property type="entry name" value="TRCF"/>
    <property type="match status" value="1"/>
</dbReference>
<dbReference type="InterPro" id="IPR011545">
    <property type="entry name" value="DEAD/DEAH_box_helicase_dom"/>
</dbReference>
<feature type="domain" description="Helicase ATP-binding" evidence="10">
    <location>
        <begin position="538"/>
        <end position="699"/>
    </location>
</feature>
<dbReference type="NCBIfam" id="TIGR00580">
    <property type="entry name" value="mfd"/>
    <property type="match status" value="1"/>
</dbReference>
<keyword evidence="2 9" id="KW-0547">Nucleotide-binding</keyword>
<reference evidence="12 13" key="1">
    <citation type="submission" date="2020-08" db="EMBL/GenBank/DDBJ databases">
        <title>Genomic Encyclopedia of Type Strains, Phase IV (KMG-IV): sequencing the most valuable type-strain genomes for metagenomic binning, comparative biology and taxonomic classification.</title>
        <authorList>
            <person name="Goeker M."/>
        </authorList>
    </citation>
    <scope>NUCLEOTIDE SEQUENCE [LARGE SCALE GENOMIC DNA]</scope>
    <source>
        <strain evidence="12 13">DSM 22071</strain>
    </source>
</reference>
<dbReference type="SMART" id="SM00487">
    <property type="entry name" value="DEXDc"/>
    <property type="match status" value="1"/>
</dbReference>
<dbReference type="SMART" id="SM01058">
    <property type="entry name" value="CarD_TRCF"/>
    <property type="match status" value="1"/>
</dbReference>
<evidence type="ECO:0000259" key="10">
    <source>
        <dbReference type="PROSITE" id="PS51192"/>
    </source>
</evidence>
<sequence length="1060" mass="120480">MKQACTFDIDQVEGQPLGWLAFQIARHLLFPERESMFHAHRFFLSFPDDTRARSIYRTLNSLGIPVAFLPPWEILPGESSDFFAPNAAARSQSIEAIVTKQARVVIATHKSAIQKIPGNSQHIISVQRGYRYRLEEIMEKLVNHSFVRVPTVDDFGQIARRGDILDIYCPGGPYRLDFFDEELERITRFDVDTQRSLDSLDHVSVMQHREYQHSPWEIDRQSVFNFADDAHVLITNRDEFYRVIERERKHCFSIDPDRILLGTSDAPEDTIWLDGFASNHVPLLNMEYEQTIASQREERFLDILGKVSAAYLSCRSPHSVDKFLELSEAYGLQLQKIDQLDGLAAGLDGYFLLNADFEESFYINDNHVLIADRDLFALATPKKAQRILGVTTYLTDLAMLQPGDYVVHVEYGVGIFRGIENLSAAGTRGDFLKIEYSRGDVLYVPNDKFHLVQKYIGSDTTGPKLDRMGSKSWEKRKSRARKSVEDIANSLTEMDALRRRHKDHTYLRDSSIYDDFVGRFPFEETSDQLKAIDETLEDMYSPFPMDRLICGDVGYGKTEVALRAAMKAVESGYQTVVLAPTTILVEQHYRTFQERFIPFGVKVEMVSRFRTAKENRLVLEKLASSKVDIVIGTHKLLGKGVSAANPALLVIDEEQRFGVKHKEKLKELKANIDVLTLTATPIPRTLHMALGGIRKMSVIETPPKDRRSIKTEVIEFDENVLRQGLMREFHRGGQVYFLHNRVETINSIALRIQSIIPEARVAVAHGQMGEANLERVMLEFSAGEHDILVCSSIVESGLDVPQANTIFINRADTFGLAQIYQLRGRVGRSERQAFCYLIIPPFDTLHEVAQKRIKAIEELSYLGAGFRLATYDLEIRGAGNLLGSEQSGQIASVGFEMYTDMLRESVRKLTGEMGDSFEPSVRTEQPAFIPEEYVDDMPARLSLYKRMSVISNENDLDAIAEELRDRFGPPPAEVQQLLEVCGMKMLAIKARIDQIYLASQGKYSFTVNEQSQVNMTKIIQLAMERKIELDPQGKVSIESKSLRQFKLFIQSVITKDGEQK</sequence>
<dbReference type="InterPro" id="IPR036101">
    <property type="entry name" value="CarD-like/TRCF_RID_sf"/>
</dbReference>
<evidence type="ECO:0000256" key="1">
    <source>
        <dbReference type="ARBA" id="ARBA00022490"/>
    </source>
</evidence>
<comment type="similarity">
    <text evidence="9">In the C-terminal section; belongs to the helicase family. RecG subfamily.</text>
</comment>
<evidence type="ECO:0000256" key="2">
    <source>
        <dbReference type="ARBA" id="ARBA00022741"/>
    </source>
</evidence>
<dbReference type="InterPro" id="IPR041471">
    <property type="entry name" value="UvrB_inter"/>
</dbReference>
<dbReference type="PANTHER" id="PTHR47964:SF1">
    <property type="entry name" value="ATP-DEPENDENT DNA HELICASE HOMOLOG RECG, CHLOROPLASTIC"/>
    <property type="match status" value="1"/>
</dbReference>
<dbReference type="InterPro" id="IPR047112">
    <property type="entry name" value="RecG/Mfd"/>
</dbReference>
<dbReference type="RefSeq" id="WP_183728729.1">
    <property type="nucleotide sequence ID" value="NZ_JACHID010000001.1"/>
</dbReference>
<dbReference type="Pfam" id="PF00271">
    <property type="entry name" value="Helicase_C"/>
    <property type="match status" value="1"/>
</dbReference>
<dbReference type="InterPro" id="IPR004576">
    <property type="entry name" value="Mfd"/>
</dbReference>
<dbReference type="Proteomes" id="UP000528322">
    <property type="component" value="Unassembled WGS sequence"/>
</dbReference>
<comment type="caution">
    <text evidence="12">The sequence shown here is derived from an EMBL/GenBank/DDBJ whole genome shotgun (WGS) entry which is preliminary data.</text>
</comment>
<dbReference type="GO" id="GO:0005524">
    <property type="term" value="F:ATP binding"/>
    <property type="evidence" value="ECO:0007669"/>
    <property type="project" value="UniProtKB-UniRule"/>
</dbReference>